<accession>X1NCJ5</accession>
<protein>
    <submittedName>
        <fullName evidence="1">Uncharacterized protein</fullName>
    </submittedName>
</protein>
<comment type="caution">
    <text evidence="1">The sequence shown here is derived from an EMBL/GenBank/DDBJ whole genome shotgun (WGS) entry which is preliminary data.</text>
</comment>
<proteinExistence type="predicted"/>
<gene>
    <name evidence="1" type="ORF">S06H3_27893</name>
</gene>
<dbReference type="AlphaFoldDB" id="X1NCJ5"/>
<evidence type="ECO:0000313" key="1">
    <source>
        <dbReference type="EMBL" id="GAI24510.1"/>
    </source>
</evidence>
<reference evidence="1" key="1">
    <citation type="journal article" date="2014" name="Front. Microbiol.">
        <title>High frequency of phylogenetically diverse reductive dehalogenase-homologous genes in deep subseafloor sedimentary metagenomes.</title>
        <authorList>
            <person name="Kawai M."/>
            <person name="Futagami T."/>
            <person name="Toyoda A."/>
            <person name="Takaki Y."/>
            <person name="Nishi S."/>
            <person name="Hori S."/>
            <person name="Arai W."/>
            <person name="Tsubouchi T."/>
            <person name="Morono Y."/>
            <person name="Uchiyama I."/>
            <person name="Ito T."/>
            <person name="Fujiyama A."/>
            <person name="Inagaki F."/>
            <person name="Takami H."/>
        </authorList>
    </citation>
    <scope>NUCLEOTIDE SEQUENCE</scope>
    <source>
        <strain evidence="1">Expedition CK06-06</strain>
    </source>
</reference>
<feature type="non-terminal residue" evidence="1">
    <location>
        <position position="264"/>
    </location>
</feature>
<dbReference type="EMBL" id="BARV01016221">
    <property type="protein sequence ID" value="GAI24510.1"/>
    <property type="molecule type" value="Genomic_DNA"/>
</dbReference>
<dbReference type="Gene3D" id="2.60.120.260">
    <property type="entry name" value="Galactose-binding domain-like"/>
    <property type="match status" value="1"/>
</dbReference>
<organism evidence="1">
    <name type="scientific">marine sediment metagenome</name>
    <dbReference type="NCBI Taxonomy" id="412755"/>
    <lineage>
        <taxon>unclassified sequences</taxon>
        <taxon>metagenomes</taxon>
        <taxon>ecological metagenomes</taxon>
    </lineage>
</organism>
<sequence length="264" mass="30803">MFNEGEIFKELTYKNDNLVKEKIYLDTLHTKERHFSNNSLTKESLYKGNILIKDDIYKNGKLIKTKKFLIPNSGFEIYNKLPYSTGIGDECIFAWSNPNDGTPDYFHYDSSNPFTQVPKNQFGLQQAHSGNAYAGLFSENNWKEYLQTKLISPLVKDMEYKINFFLCRGEIFTNDTINEIGIFFTENPFRQAGAKKLNLTPQIIFDDKETYINAHTWIPMSAIYKAKGNENYITIGFVNDNYKITYYYIDDISIEKLVPMHRDL</sequence>
<name>X1NCJ5_9ZZZZ</name>